<evidence type="ECO:0000256" key="2">
    <source>
        <dbReference type="SAM" id="Phobius"/>
    </source>
</evidence>
<feature type="region of interest" description="Disordered" evidence="1">
    <location>
        <begin position="36"/>
        <end position="60"/>
    </location>
</feature>
<sequence>MEYTMQVLCCILFSVFIILNLGFFVRLVLDTINDRKDAKRKEAQEQRDIEYHNKRMNDFR</sequence>
<proteinExistence type="predicted"/>
<keyword evidence="4" id="KW-1185">Reference proteome</keyword>
<comment type="caution">
    <text evidence="3">The sequence shown here is derived from an EMBL/GenBank/DDBJ whole genome shotgun (WGS) entry which is preliminary data.</text>
</comment>
<keyword evidence="2" id="KW-0472">Membrane</keyword>
<keyword evidence="2" id="KW-1133">Transmembrane helix</keyword>
<dbReference type="RefSeq" id="WP_249377183.1">
    <property type="nucleotide sequence ID" value="NZ_SNUZ01000013.1"/>
</dbReference>
<evidence type="ECO:0000313" key="4">
    <source>
        <dbReference type="Proteomes" id="UP001056693"/>
    </source>
</evidence>
<gene>
    <name evidence="3" type="ORF">E2N93_09875</name>
</gene>
<accession>A0ABT0NK82</accession>
<protein>
    <submittedName>
        <fullName evidence="3">Uncharacterized protein</fullName>
    </submittedName>
</protein>
<dbReference type="Proteomes" id="UP001056693">
    <property type="component" value="Unassembled WGS sequence"/>
</dbReference>
<dbReference type="EMBL" id="SNUZ01000013">
    <property type="protein sequence ID" value="MCL3788302.1"/>
    <property type="molecule type" value="Genomic_DNA"/>
</dbReference>
<reference evidence="3 4" key="1">
    <citation type="submission" date="2019-03" db="EMBL/GenBank/DDBJ databases">
        <authorList>
            <person name="Molinero N."/>
            <person name="Sanchez B."/>
            <person name="Walker A."/>
            <person name="Duncan S."/>
            <person name="Delgado S."/>
            <person name="Margolles A."/>
        </authorList>
    </citation>
    <scope>NUCLEOTIDE SEQUENCE [LARGE SCALE GENOMIC DNA]</scope>
    <source>
        <strain evidence="3 4">IPLA60002</strain>
    </source>
</reference>
<evidence type="ECO:0000313" key="3">
    <source>
        <dbReference type="EMBL" id="MCL3788302.1"/>
    </source>
</evidence>
<keyword evidence="2" id="KW-0812">Transmembrane</keyword>
<organism evidence="3 4">
    <name type="scientific">Ruminococcus bromii</name>
    <dbReference type="NCBI Taxonomy" id="40518"/>
    <lineage>
        <taxon>Bacteria</taxon>
        <taxon>Bacillati</taxon>
        <taxon>Bacillota</taxon>
        <taxon>Clostridia</taxon>
        <taxon>Eubacteriales</taxon>
        <taxon>Oscillospiraceae</taxon>
        <taxon>Ruminococcus</taxon>
    </lineage>
</organism>
<name>A0ABT0NK82_9FIRM</name>
<evidence type="ECO:0000256" key="1">
    <source>
        <dbReference type="SAM" id="MobiDB-lite"/>
    </source>
</evidence>
<feature type="transmembrane region" description="Helical" evidence="2">
    <location>
        <begin position="6"/>
        <end position="29"/>
    </location>
</feature>